<evidence type="ECO:0008006" key="6">
    <source>
        <dbReference type="Google" id="ProtNLM"/>
    </source>
</evidence>
<proteinExistence type="predicted"/>
<gene>
    <name evidence="4" type="ORF">IWT5_01513</name>
</gene>
<organism evidence="4 5">
    <name type="scientific">Secundilactobacillus silagincola</name>
    <dbReference type="NCBI Taxonomy" id="1714681"/>
    <lineage>
        <taxon>Bacteria</taxon>
        <taxon>Bacillati</taxon>
        <taxon>Bacillota</taxon>
        <taxon>Bacilli</taxon>
        <taxon>Lactobacillales</taxon>
        <taxon>Lactobacillaceae</taxon>
        <taxon>Secundilactobacillus</taxon>
    </lineage>
</organism>
<dbReference type="EMBL" id="BCMJ01000005">
    <property type="protein sequence ID" value="GAX08359.1"/>
    <property type="molecule type" value="Genomic_DNA"/>
</dbReference>
<dbReference type="OrthoDB" id="2296196at2"/>
<dbReference type="Pfam" id="PF12978">
    <property type="entry name" value="DUF3862"/>
    <property type="match status" value="1"/>
</dbReference>
<feature type="compositionally biased region" description="Basic and acidic residues" evidence="2">
    <location>
        <begin position="33"/>
        <end position="43"/>
    </location>
</feature>
<evidence type="ECO:0000256" key="2">
    <source>
        <dbReference type="SAM" id="MobiDB-lite"/>
    </source>
</evidence>
<sequence precursor="true">MKKVITIGTTFLVALTLTACGNSSSSDSSSSSKDTKNSVKKSEPKNAITMIKYNSIRVGDPLTGSGGSTETTVKNMYGEPMSETKTAVPDANMKATSYTWSNVGSSLSGATITAEFLNGKTVGKGYAALSKSTKITDNDYKTIQTGASFTTVKKQFGTPQSESIVGGTGTTSAQTLTYLDTSGSKSLSFTFTNNKLMSKTTNSLN</sequence>
<keyword evidence="1 3" id="KW-0732">Signal</keyword>
<dbReference type="InterPro" id="IPR024418">
    <property type="entry name" value="DUF3862"/>
</dbReference>
<evidence type="ECO:0000313" key="5">
    <source>
        <dbReference type="Proteomes" id="UP000223370"/>
    </source>
</evidence>
<comment type="caution">
    <text evidence="4">The sequence shown here is derived from an EMBL/GenBank/DDBJ whole genome shotgun (WGS) entry which is preliminary data.</text>
</comment>
<feature type="chain" id="PRO_5038553587" description="DUF3862 domain-containing protein" evidence="3">
    <location>
        <begin position="20"/>
        <end position="205"/>
    </location>
</feature>
<evidence type="ECO:0000256" key="3">
    <source>
        <dbReference type="SAM" id="SignalP"/>
    </source>
</evidence>
<feature type="compositionally biased region" description="Low complexity" evidence="2">
    <location>
        <begin position="22"/>
        <end position="32"/>
    </location>
</feature>
<keyword evidence="5" id="KW-1185">Reference proteome</keyword>
<dbReference type="RefSeq" id="WP_098825025.1">
    <property type="nucleotide sequence ID" value="NZ_BCMJ01000005.1"/>
</dbReference>
<name>A0A1Z5J389_9LACO</name>
<dbReference type="InterPro" id="IPR037873">
    <property type="entry name" value="BamE-like"/>
</dbReference>
<dbReference type="AlphaFoldDB" id="A0A1Z5J389"/>
<feature type="region of interest" description="Disordered" evidence="2">
    <location>
        <begin position="21"/>
        <end position="43"/>
    </location>
</feature>
<protein>
    <recommendedName>
        <fullName evidence="6">DUF3862 domain-containing protein</fullName>
    </recommendedName>
</protein>
<reference evidence="4 5" key="1">
    <citation type="submission" date="2015-11" db="EMBL/GenBank/DDBJ databases">
        <title>Draft genome sequences of new species of the genus Lactobacillus isolated from orchardgrass silage.</title>
        <authorList>
            <person name="Tohno M."/>
            <person name="Tanizawa Y."/>
            <person name="Arita M."/>
        </authorList>
    </citation>
    <scope>NUCLEOTIDE SEQUENCE [LARGE SCALE GENOMIC DNA]</scope>
    <source>
        <strain evidence="4 5">IWT5</strain>
    </source>
</reference>
<evidence type="ECO:0000256" key="1">
    <source>
        <dbReference type="ARBA" id="ARBA00022729"/>
    </source>
</evidence>
<dbReference type="Gene3D" id="3.30.1450.10">
    <property type="match status" value="2"/>
</dbReference>
<dbReference type="PROSITE" id="PS51257">
    <property type="entry name" value="PROKAR_LIPOPROTEIN"/>
    <property type="match status" value="1"/>
</dbReference>
<evidence type="ECO:0000313" key="4">
    <source>
        <dbReference type="EMBL" id="GAX08359.1"/>
    </source>
</evidence>
<dbReference type="Proteomes" id="UP000223370">
    <property type="component" value="Unassembled WGS sequence"/>
</dbReference>
<feature type="region of interest" description="Disordered" evidence="2">
    <location>
        <begin position="59"/>
        <end position="85"/>
    </location>
</feature>
<feature type="signal peptide" evidence="3">
    <location>
        <begin position="1"/>
        <end position="19"/>
    </location>
</feature>
<accession>A0A1Z5J389</accession>